<accession>A0A9W7I3X0</accession>
<reference evidence="1" key="1">
    <citation type="submission" date="2023-05" db="EMBL/GenBank/DDBJ databases">
        <title>Genome and transcriptome analyses reveal genes involved in the formation of fine ridges on petal epidermal cells in Hibiscus trionum.</title>
        <authorList>
            <person name="Koshimizu S."/>
            <person name="Masuda S."/>
            <person name="Ishii T."/>
            <person name="Shirasu K."/>
            <person name="Hoshino A."/>
            <person name="Arita M."/>
        </authorList>
    </citation>
    <scope>NUCLEOTIDE SEQUENCE</scope>
    <source>
        <strain evidence="1">Hamamatsu line</strain>
    </source>
</reference>
<evidence type="ECO:0000313" key="2">
    <source>
        <dbReference type="Proteomes" id="UP001165190"/>
    </source>
</evidence>
<dbReference type="Proteomes" id="UP001165190">
    <property type="component" value="Unassembled WGS sequence"/>
</dbReference>
<dbReference type="Pfam" id="PF14223">
    <property type="entry name" value="Retrotran_gag_2"/>
    <property type="match status" value="1"/>
</dbReference>
<proteinExistence type="predicted"/>
<dbReference type="OrthoDB" id="981939at2759"/>
<gene>
    <name evidence="1" type="ORF">HRI_002559200</name>
</gene>
<name>A0A9W7I3X0_HIBTR</name>
<dbReference type="AlphaFoldDB" id="A0A9W7I3X0"/>
<comment type="caution">
    <text evidence="1">The sequence shown here is derived from an EMBL/GenBank/DDBJ whole genome shotgun (WGS) entry which is preliminary data.</text>
</comment>
<organism evidence="1 2">
    <name type="scientific">Hibiscus trionum</name>
    <name type="common">Flower of an hour</name>
    <dbReference type="NCBI Taxonomy" id="183268"/>
    <lineage>
        <taxon>Eukaryota</taxon>
        <taxon>Viridiplantae</taxon>
        <taxon>Streptophyta</taxon>
        <taxon>Embryophyta</taxon>
        <taxon>Tracheophyta</taxon>
        <taxon>Spermatophyta</taxon>
        <taxon>Magnoliopsida</taxon>
        <taxon>eudicotyledons</taxon>
        <taxon>Gunneridae</taxon>
        <taxon>Pentapetalae</taxon>
        <taxon>rosids</taxon>
        <taxon>malvids</taxon>
        <taxon>Malvales</taxon>
        <taxon>Malvaceae</taxon>
        <taxon>Malvoideae</taxon>
        <taxon>Hibiscus</taxon>
    </lineage>
</organism>
<keyword evidence="2" id="KW-1185">Reference proteome</keyword>
<dbReference type="EMBL" id="BSYR01000022">
    <property type="protein sequence ID" value="GMI88899.1"/>
    <property type="molecule type" value="Genomic_DNA"/>
</dbReference>
<sequence length="204" mass="23647">MTDFTISDIIYPELKTSSRLEYLGTNFHIWRTKLDFVLKDHGVHYVLTPNPNPNPDHKWVGDDRHARRLILETLHEHLYMSYHKHETAKSLMDALTTAFTRHSAANRFRLLRRYKDYKMQEGTSIAQHIVEMNAMAKELELEGLNLPKELHSVALLESLPESWDDVVASITMDLGKDEEALRSDNICMKLMNAGDVKELFKGRV</sequence>
<protein>
    <submittedName>
        <fullName evidence="1">Uncharacterized protein</fullName>
    </submittedName>
</protein>
<evidence type="ECO:0000313" key="1">
    <source>
        <dbReference type="EMBL" id="GMI88899.1"/>
    </source>
</evidence>